<feature type="region of interest" description="Disordered" evidence="1">
    <location>
        <begin position="41"/>
        <end position="62"/>
    </location>
</feature>
<sequence length="146" mass="15231">MAKTDKNMLDDHELEAFFDAARFDPTTPSEALMAAILDDAATEQAGRDTPAPSLTDIPTVKESGGRRAGGFWTDLKASLGGWPALAGMATATVAGVWIGFAAPTQLEVMSGGLVLSGDYAETEETYALEDLAPGYLGTGVLMEDEG</sequence>
<dbReference type="STRING" id="1173584.SAMN05444851_1451"/>
<gene>
    <name evidence="2" type="ORF">SAMN05444851_1451</name>
</gene>
<dbReference type="Proteomes" id="UP000199650">
    <property type="component" value="Unassembled WGS sequence"/>
</dbReference>
<evidence type="ECO:0000256" key="1">
    <source>
        <dbReference type="SAM" id="MobiDB-lite"/>
    </source>
</evidence>
<accession>A0A1I0P918</accession>
<protein>
    <recommendedName>
        <fullName evidence="4">Dihydroorotate dehydrogenase</fullName>
    </recommendedName>
</protein>
<dbReference type="RefSeq" id="WP_245744673.1">
    <property type="nucleotide sequence ID" value="NZ_FOJB01000001.1"/>
</dbReference>
<evidence type="ECO:0000313" key="2">
    <source>
        <dbReference type="EMBL" id="SEW10852.1"/>
    </source>
</evidence>
<keyword evidence="3" id="KW-1185">Reference proteome</keyword>
<evidence type="ECO:0000313" key="3">
    <source>
        <dbReference type="Proteomes" id="UP000199650"/>
    </source>
</evidence>
<organism evidence="2 3">
    <name type="scientific">Aliiroseovarius sediminilitoris</name>
    <dbReference type="NCBI Taxonomy" id="1173584"/>
    <lineage>
        <taxon>Bacteria</taxon>
        <taxon>Pseudomonadati</taxon>
        <taxon>Pseudomonadota</taxon>
        <taxon>Alphaproteobacteria</taxon>
        <taxon>Rhodobacterales</taxon>
        <taxon>Paracoccaceae</taxon>
        <taxon>Aliiroseovarius</taxon>
    </lineage>
</organism>
<dbReference type="EMBL" id="FOJB01000001">
    <property type="protein sequence ID" value="SEW10852.1"/>
    <property type="molecule type" value="Genomic_DNA"/>
</dbReference>
<reference evidence="2 3" key="1">
    <citation type="submission" date="2016-10" db="EMBL/GenBank/DDBJ databases">
        <authorList>
            <person name="de Groot N.N."/>
        </authorList>
    </citation>
    <scope>NUCLEOTIDE SEQUENCE [LARGE SCALE GENOMIC DNA]</scope>
    <source>
        <strain evidence="2 3">DSM 29439</strain>
    </source>
</reference>
<evidence type="ECO:0008006" key="4">
    <source>
        <dbReference type="Google" id="ProtNLM"/>
    </source>
</evidence>
<dbReference type="AlphaFoldDB" id="A0A1I0P918"/>
<name>A0A1I0P918_9RHOB</name>
<proteinExistence type="predicted"/>